<dbReference type="EMBL" id="CP053586">
    <property type="protein sequence ID" value="WNZ23657.1"/>
    <property type="molecule type" value="Genomic_DNA"/>
</dbReference>
<organism evidence="2">
    <name type="scientific">Leptolyngbya sp. NK1-12</name>
    <dbReference type="NCBI Taxonomy" id="2547451"/>
    <lineage>
        <taxon>Bacteria</taxon>
        <taxon>Bacillati</taxon>
        <taxon>Cyanobacteriota</taxon>
        <taxon>Cyanophyceae</taxon>
        <taxon>Leptolyngbyales</taxon>
        <taxon>Leptolyngbyaceae</taxon>
        <taxon>Leptolyngbya group</taxon>
        <taxon>Leptolyngbya</taxon>
    </lineage>
</organism>
<gene>
    <name evidence="2" type="ORF">HJG54_12865</name>
</gene>
<evidence type="ECO:0000313" key="2">
    <source>
        <dbReference type="EMBL" id="WNZ23657.1"/>
    </source>
</evidence>
<dbReference type="RefSeq" id="WP_316435374.1">
    <property type="nucleotide sequence ID" value="NZ_CP053586.1"/>
</dbReference>
<feature type="coiled-coil region" evidence="1">
    <location>
        <begin position="145"/>
        <end position="184"/>
    </location>
</feature>
<accession>A0AA97AKI8</accession>
<dbReference type="AlphaFoldDB" id="A0AA97AKI8"/>
<evidence type="ECO:0000256" key="1">
    <source>
        <dbReference type="SAM" id="Coils"/>
    </source>
</evidence>
<keyword evidence="1" id="KW-0175">Coiled coil</keyword>
<sequence>MLFNIRGVEIDVVLPKSLKEANRRIHDLYLVRARLKQEMRELPHRSRMFKAKRKMIDETELEIEILKQWTRSANARLEAMLASSDIPNSRELRTEPGLIKHLYLELCQVVKKKRVRLERGDKLTTVLSAAHYWLREHYSTMLPPVDLVKELLEEAAQRAEAEARQQEEQNQQQTQEALALLSQLAKQ</sequence>
<proteinExistence type="predicted"/>
<reference evidence="2" key="1">
    <citation type="submission" date="2020-05" db="EMBL/GenBank/DDBJ databases">
        <authorList>
            <person name="Zhu T."/>
            <person name="Keshari N."/>
            <person name="Lu X."/>
        </authorList>
    </citation>
    <scope>NUCLEOTIDE SEQUENCE</scope>
    <source>
        <strain evidence="2">NK1-12</strain>
    </source>
</reference>
<protein>
    <submittedName>
        <fullName evidence="2">Uncharacterized protein</fullName>
    </submittedName>
</protein>
<name>A0AA97AKI8_9CYAN</name>